<proteinExistence type="predicted"/>
<protein>
    <submittedName>
        <fullName evidence="1">Uncharacterized protein</fullName>
    </submittedName>
</protein>
<keyword evidence="2" id="KW-1185">Reference proteome</keyword>
<accession>A0A0D2JVP1</accession>
<dbReference type="AlphaFoldDB" id="A0A0D2JVP1"/>
<dbReference type="OrthoDB" id="536028at2759"/>
<sequence length="275" mass="30130">MRHSRAMAAGVQDWGPPPSRHFQVLKTIHARLAELEGMDHERLQEAHGMSPDDYVAAFEYLNEQLAALLESIDDITDTATRSALLYMDTVMADPTTGGLEVTKGGLEAMGSFLAAAENLEALKWWARAFGANHKQLNVTRVVEAAGLDGDDWFVRRSDRGAAAEAAAAAGPSGGAVLRPYVDSQRVEWLAALDGDNLRFMADIEEQQYSQDVLIKWSLHPAIGPRLASGQWYEEARLPGVLQELFREAQQPWEGADYEWVAGGDAAGAAAARRRR</sequence>
<evidence type="ECO:0000313" key="2">
    <source>
        <dbReference type="Proteomes" id="UP000054498"/>
    </source>
</evidence>
<gene>
    <name evidence="1" type="ORF">MNEG_5116</name>
</gene>
<dbReference type="RefSeq" id="XP_013901857.1">
    <property type="nucleotide sequence ID" value="XM_014046403.1"/>
</dbReference>
<reference evidence="1 2" key="1">
    <citation type="journal article" date="2013" name="BMC Genomics">
        <title>Reconstruction of the lipid metabolism for the microalga Monoraphidium neglectum from its genome sequence reveals characteristics suitable for biofuel production.</title>
        <authorList>
            <person name="Bogen C."/>
            <person name="Al-Dilaimi A."/>
            <person name="Albersmeier A."/>
            <person name="Wichmann J."/>
            <person name="Grundmann M."/>
            <person name="Rupp O."/>
            <person name="Lauersen K.J."/>
            <person name="Blifernez-Klassen O."/>
            <person name="Kalinowski J."/>
            <person name="Goesmann A."/>
            <person name="Mussgnug J.H."/>
            <person name="Kruse O."/>
        </authorList>
    </citation>
    <scope>NUCLEOTIDE SEQUENCE [LARGE SCALE GENOMIC DNA]</scope>
    <source>
        <strain evidence="1 2">SAG 48.87</strain>
    </source>
</reference>
<dbReference type="EMBL" id="KK100966">
    <property type="protein sequence ID" value="KIZ02838.1"/>
    <property type="molecule type" value="Genomic_DNA"/>
</dbReference>
<dbReference type="GeneID" id="25737993"/>
<evidence type="ECO:0000313" key="1">
    <source>
        <dbReference type="EMBL" id="KIZ02838.1"/>
    </source>
</evidence>
<dbReference type="KEGG" id="mng:MNEG_5116"/>
<name>A0A0D2JVP1_9CHLO</name>
<organism evidence="1 2">
    <name type="scientific">Monoraphidium neglectum</name>
    <dbReference type="NCBI Taxonomy" id="145388"/>
    <lineage>
        <taxon>Eukaryota</taxon>
        <taxon>Viridiplantae</taxon>
        <taxon>Chlorophyta</taxon>
        <taxon>core chlorophytes</taxon>
        <taxon>Chlorophyceae</taxon>
        <taxon>CS clade</taxon>
        <taxon>Sphaeropleales</taxon>
        <taxon>Selenastraceae</taxon>
        <taxon>Monoraphidium</taxon>
    </lineage>
</organism>
<dbReference type="Proteomes" id="UP000054498">
    <property type="component" value="Unassembled WGS sequence"/>
</dbReference>